<feature type="signal peptide" evidence="9">
    <location>
        <begin position="1"/>
        <end position="24"/>
    </location>
</feature>
<evidence type="ECO:0000313" key="12">
    <source>
        <dbReference type="Proteomes" id="UP000295509"/>
    </source>
</evidence>
<dbReference type="Proteomes" id="UP000295509">
    <property type="component" value="Unassembled WGS sequence"/>
</dbReference>
<dbReference type="InterPro" id="IPR051544">
    <property type="entry name" value="TPS_OM_transporter"/>
</dbReference>
<comment type="caution">
    <text evidence="11">The sequence shown here is derived from an EMBL/GenBank/DDBJ whole genome shotgun (WGS) entry which is preliminary data.</text>
</comment>
<dbReference type="InterPro" id="IPR027282">
    <property type="entry name" value="TPS"/>
</dbReference>
<evidence type="ECO:0000256" key="9">
    <source>
        <dbReference type="SAM" id="SignalP"/>
    </source>
</evidence>
<reference evidence="11 12" key="1">
    <citation type="submission" date="2019-03" db="EMBL/GenBank/DDBJ databases">
        <title>Genomic Encyclopedia of Type Strains, Phase III (KMG-III): the genomes of soil and plant-associated and newly described type strains.</title>
        <authorList>
            <person name="Whitman W."/>
        </authorList>
    </citation>
    <scope>NUCLEOTIDE SEQUENCE [LARGE SCALE GENOMIC DNA]</scope>
    <source>
        <strain evidence="11 12">LMG 29544</strain>
    </source>
</reference>
<evidence type="ECO:0000313" key="11">
    <source>
        <dbReference type="EMBL" id="TDY37745.1"/>
    </source>
</evidence>
<dbReference type="PANTHER" id="PTHR34597">
    <property type="entry name" value="SLR1661 PROTEIN"/>
    <property type="match status" value="1"/>
</dbReference>
<dbReference type="Gene3D" id="3.10.20.310">
    <property type="entry name" value="membrane protein fhac"/>
    <property type="match status" value="1"/>
</dbReference>
<keyword evidence="7" id="KW-0472">Membrane</keyword>
<protein>
    <submittedName>
        <fullName evidence="11">Hemolysin activation/secretion protein</fullName>
    </submittedName>
</protein>
<keyword evidence="5" id="KW-0812">Transmembrane</keyword>
<evidence type="ECO:0000256" key="3">
    <source>
        <dbReference type="ARBA" id="ARBA00022448"/>
    </source>
</evidence>
<keyword evidence="9" id="KW-0732">Signal</keyword>
<evidence type="ECO:0000256" key="2">
    <source>
        <dbReference type="ARBA" id="ARBA00009055"/>
    </source>
</evidence>
<dbReference type="InterPro" id="IPR034746">
    <property type="entry name" value="POTRA"/>
</dbReference>
<evidence type="ECO:0000259" key="10">
    <source>
        <dbReference type="PROSITE" id="PS51779"/>
    </source>
</evidence>
<keyword evidence="4" id="KW-1134">Transmembrane beta strand</keyword>
<dbReference type="GO" id="GO:0009279">
    <property type="term" value="C:cell outer membrane"/>
    <property type="evidence" value="ECO:0007669"/>
    <property type="project" value="UniProtKB-SubCell"/>
</dbReference>
<keyword evidence="12" id="KW-1185">Reference proteome</keyword>
<accession>A0A4R8L5Y5</accession>
<comment type="similarity">
    <text evidence="2">Belongs to the TPS (TC 1.B.20) family.</text>
</comment>
<dbReference type="Gene3D" id="2.40.160.50">
    <property type="entry name" value="membrane protein fhac: a member of the omp85/tpsb transporter family"/>
    <property type="match status" value="1"/>
</dbReference>
<dbReference type="Pfam" id="PF08479">
    <property type="entry name" value="POTRA_2"/>
    <property type="match status" value="1"/>
</dbReference>
<evidence type="ECO:0000256" key="5">
    <source>
        <dbReference type="ARBA" id="ARBA00022692"/>
    </source>
</evidence>
<sequence>MRYFSKTTFATAAYLSFTGTASFAQSEPVVVPLPGSDVQRMQQQQIDAATSSATLGNALRPGDLAPAAPDLAHLPAEARCFEIRKIVLDGNPFDWLASLLEPIADQCVGPNGLKVIQDAAVNALITRGYITARVQIPPQSLTDGTLTLQVVAGRTGEARTDGAAAGWLPAALPTHDGALLNQRDIDQALENVRRLPSQADASFDIVPGAQPGESDIVLHPGTGRRWHAAIGYDNAGLDTTGKNRLSGTFTFDSPLHLYDQLQLSGMVNANAGARDQGTHFAALSYSLPLGYAMLGVDASRSHYLQTSATWYGPIEYSGVQTNAGIKLSGVVQRDAHSRTELRARLFRAINQNNFDDIPIEVQGRDIYGYELGIAHRHYFGNVQVDGSVGWRASLPGISRDTGYAVSDSPFDGHTEVETASLSVLAPFRIGNQAFSYQFGWSMQNARTPLWAPDYFMIGTRYAVRGFDQQSTLAAESGWALSNELDWYVPTSVGVQALYTGVDAGRVRGPTAPYLAGNTLVGMVAGVKGTLAPKNVFGTSVNYDVSLGWPLYKPAGFPNRSPTMLVQVSALI</sequence>
<dbReference type="PROSITE" id="PS51779">
    <property type="entry name" value="POTRA"/>
    <property type="match status" value="1"/>
</dbReference>
<keyword evidence="6" id="KW-0653">Protein transport</keyword>
<organism evidence="11 12">
    <name type="scientific">Paraburkholderia rhizosphaerae</name>
    <dbReference type="NCBI Taxonomy" id="480658"/>
    <lineage>
        <taxon>Bacteria</taxon>
        <taxon>Pseudomonadati</taxon>
        <taxon>Pseudomonadota</taxon>
        <taxon>Betaproteobacteria</taxon>
        <taxon>Burkholderiales</taxon>
        <taxon>Burkholderiaceae</taxon>
        <taxon>Paraburkholderia</taxon>
    </lineage>
</organism>
<dbReference type="EMBL" id="SORE01000035">
    <property type="protein sequence ID" value="TDY37745.1"/>
    <property type="molecule type" value="Genomic_DNA"/>
</dbReference>
<dbReference type="InterPro" id="IPR013686">
    <property type="entry name" value="Polypept-transport_assoc_ShlB"/>
</dbReference>
<proteinExistence type="inferred from homology"/>
<evidence type="ECO:0000256" key="6">
    <source>
        <dbReference type="ARBA" id="ARBA00022927"/>
    </source>
</evidence>
<evidence type="ECO:0000256" key="1">
    <source>
        <dbReference type="ARBA" id="ARBA00004442"/>
    </source>
</evidence>
<dbReference type="GO" id="GO:0046819">
    <property type="term" value="P:protein secretion by the type V secretion system"/>
    <property type="evidence" value="ECO:0007669"/>
    <property type="project" value="TreeGrafter"/>
</dbReference>
<keyword evidence="3" id="KW-0813">Transport</keyword>
<evidence type="ECO:0000256" key="8">
    <source>
        <dbReference type="ARBA" id="ARBA00023237"/>
    </source>
</evidence>
<evidence type="ECO:0000256" key="7">
    <source>
        <dbReference type="ARBA" id="ARBA00023136"/>
    </source>
</evidence>
<feature type="domain" description="POTRA" evidence="10">
    <location>
        <begin position="81"/>
        <end position="153"/>
    </location>
</feature>
<comment type="subcellular location">
    <subcellularLocation>
        <location evidence="1">Cell outer membrane</location>
    </subcellularLocation>
</comment>
<dbReference type="Pfam" id="PF03865">
    <property type="entry name" value="ShlB"/>
    <property type="match status" value="1"/>
</dbReference>
<dbReference type="InterPro" id="IPR035251">
    <property type="entry name" value="ShlB_POTRA"/>
</dbReference>
<keyword evidence="8" id="KW-0998">Cell outer membrane</keyword>
<dbReference type="InterPro" id="IPR005565">
    <property type="entry name" value="Hemolysn_activator_HlyB_C"/>
</dbReference>
<feature type="chain" id="PRO_5020409949" evidence="9">
    <location>
        <begin position="25"/>
        <end position="571"/>
    </location>
</feature>
<evidence type="ECO:0000256" key="4">
    <source>
        <dbReference type="ARBA" id="ARBA00022452"/>
    </source>
</evidence>
<dbReference type="AlphaFoldDB" id="A0A4R8L5Y5"/>
<dbReference type="PIRSF" id="PIRSF029745">
    <property type="entry name" value="FhaC"/>
    <property type="match status" value="1"/>
</dbReference>
<gene>
    <name evidence="11" type="ORF">BX592_1355</name>
</gene>
<dbReference type="GO" id="GO:0098046">
    <property type="term" value="C:type V protein secretion system complex"/>
    <property type="evidence" value="ECO:0007669"/>
    <property type="project" value="TreeGrafter"/>
</dbReference>
<name>A0A4R8L5Y5_9BURK</name>
<dbReference type="GO" id="GO:0008320">
    <property type="term" value="F:protein transmembrane transporter activity"/>
    <property type="evidence" value="ECO:0007669"/>
    <property type="project" value="TreeGrafter"/>
</dbReference>
<dbReference type="PANTHER" id="PTHR34597:SF3">
    <property type="entry name" value="OUTER MEMBRANE TRANSPORTER CDIB"/>
    <property type="match status" value="1"/>
</dbReference>
<dbReference type="Pfam" id="PF17287">
    <property type="entry name" value="POTRA_3"/>
    <property type="match status" value="1"/>
</dbReference>